<feature type="region of interest" description="Disordered" evidence="2">
    <location>
        <begin position="24"/>
        <end position="51"/>
    </location>
</feature>
<feature type="compositionally biased region" description="Acidic residues" evidence="2">
    <location>
        <begin position="472"/>
        <end position="506"/>
    </location>
</feature>
<evidence type="ECO:0000256" key="1">
    <source>
        <dbReference type="ARBA" id="ARBA00023125"/>
    </source>
</evidence>
<feature type="compositionally biased region" description="Polar residues" evidence="2">
    <location>
        <begin position="510"/>
        <end position="520"/>
    </location>
</feature>
<dbReference type="InterPro" id="IPR039779">
    <property type="entry name" value="RFX-like"/>
</dbReference>
<dbReference type="InterPro" id="IPR036390">
    <property type="entry name" value="WH_DNA-bd_sf"/>
</dbReference>
<feature type="region of interest" description="Disordered" evidence="2">
    <location>
        <begin position="809"/>
        <end position="842"/>
    </location>
</feature>
<feature type="region of interest" description="Disordered" evidence="2">
    <location>
        <begin position="282"/>
        <end position="329"/>
    </location>
</feature>
<evidence type="ECO:0000259" key="3">
    <source>
        <dbReference type="PROSITE" id="PS51526"/>
    </source>
</evidence>
<feature type="compositionally biased region" description="Low complexity" evidence="2">
    <location>
        <begin position="285"/>
        <end position="294"/>
    </location>
</feature>
<feature type="region of interest" description="Disordered" evidence="2">
    <location>
        <begin position="362"/>
        <end position="442"/>
    </location>
</feature>
<feature type="compositionally biased region" description="Low complexity" evidence="2">
    <location>
        <begin position="624"/>
        <end position="638"/>
    </location>
</feature>
<dbReference type="InterPro" id="IPR036388">
    <property type="entry name" value="WH-like_DNA-bd_sf"/>
</dbReference>
<sequence>MPAVETTASHQTTENVLAPVLLRPQPHRYHSTPGFRTNAADPDEGLILHAPKNSNARGSLAALPSAGLALSVDQAYGMHLLEDDKLSTGALSMRSPSERRTGSGSLHSTLFSPLRSHSGMSSDDFLMGMAWSPGLGHGLSWGPVPSPRYRGLGGSFDFAAMTPMQKDFPRSAGSTDVAMAPITPTIASVSAASQAAKSKDHAPTHTQIASTIQQPKSNMLSPPSTGTNVGSGNLMIHIPSPRLFASPRFSSGAADTISPPSPSSANESFKQGWFKRDEKHKAPKLSLLGQSSLSEQVQMRQDTSSASTSAQNRGHAHTLSSNSTVSGTETCADSFQEDDMMGKVIIIGPASSTAANVVDGMAPFDDVSSSEESMTEDEFQNDSETEPNSAHDNPSSLTPLIKHNRLQSLQEHDPHCSPSRFLQLTLDDPGLDTSTAREAGAAGSQPVLITSIGPMVPALPFPAAGAQKAAPAEDDDDEDGDDEDGEEEEDEDADGDEEDYEEDEDIPAPSNKNSAVQSHHFSMFGGPQPLSLSMLGSHQAPRMTTHMTTQSVSSVGSATAAMHDVQGGAKRRSRPTATAARNRSSSLLSATGVGSSNRTPGVSDKRSCSDMISNILGDQDGHVTSRSRTSSIRSNLSTQTTASDASLALAFGAMGGAFEPIEYHGVEAGLEPLEKLAQRCRQTQSNKAKAPIMEQFAAEWMDHFYEEDEQGTVNRAYMNQSYRAVCRTYRMHPLNPSAFGRLVRTQFPNINTRRLGPRGNSRYHYTGLAVKLNGRDGERAPAPAPAGPSSLGISLAAKSSSGALGATVKPMLGSSPASKVSSGTIRPNMSTGRKGDAPMVPSSSRLTLTATRTPDASPWIGTRPELRRTFSDTYSSASGTNPFFYVPPVTASDENTTENIGWGMMPAQNILGMHQGGVHTDASAAAFPFVFFDSPATSSGSELPAFDTGAFAFPNASGAGIQASPDMASLSALQESFASFVTQQQQQQQAQDQLQQHANLGQISTGLAQSLAYLNNQATAPESSANQGLGLFYASTLPQTTLSSLHPPVPAPDSVSSSEASIPAPPPSWSSFSGGHFSAPDVTSHPTGSGC</sequence>
<reference evidence="4" key="1">
    <citation type="journal article" date="2023" name="PhytoFront">
        <title>Draft Genome Resources of Seven Strains of Tilletia horrida, Causal Agent of Kernel Smut of Rice.</title>
        <authorList>
            <person name="Khanal S."/>
            <person name="Antony Babu S."/>
            <person name="Zhou X.G."/>
        </authorList>
    </citation>
    <scope>NUCLEOTIDE SEQUENCE</scope>
    <source>
        <strain evidence="4">TX3</strain>
    </source>
</reference>
<dbReference type="GO" id="GO:0000981">
    <property type="term" value="F:DNA-binding transcription factor activity, RNA polymerase II-specific"/>
    <property type="evidence" value="ECO:0007669"/>
    <property type="project" value="TreeGrafter"/>
</dbReference>
<evidence type="ECO:0000313" key="5">
    <source>
        <dbReference type="Proteomes" id="UP001176521"/>
    </source>
</evidence>
<feature type="region of interest" description="Disordered" evidence="2">
    <location>
        <begin position="191"/>
        <end position="230"/>
    </location>
</feature>
<organism evidence="4 5">
    <name type="scientific">Tilletia horrida</name>
    <dbReference type="NCBI Taxonomy" id="155126"/>
    <lineage>
        <taxon>Eukaryota</taxon>
        <taxon>Fungi</taxon>
        <taxon>Dikarya</taxon>
        <taxon>Basidiomycota</taxon>
        <taxon>Ustilaginomycotina</taxon>
        <taxon>Exobasidiomycetes</taxon>
        <taxon>Tilletiales</taxon>
        <taxon>Tilletiaceae</taxon>
        <taxon>Tilletia</taxon>
    </lineage>
</organism>
<dbReference type="PANTHER" id="PTHR12619:SF5">
    <property type="entry name" value="TRANSCRIPTION FACTOR RFX4"/>
    <property type="match status" value="1"/>
</dbReference>
<dbReference type="Pfam" id="PF02257">
    <property type="entry name" value="RFX_DNA_binding"/>
    <property type="match status" value="1"/>
</dbReference>
<protein>
    <recommendedName>
        <fullName evidence="3">RFX-type winged-helix domain-containing protein</fullName>
    </recommendedName>
</protein>
<feature type="region of interest" description="Disordered" evidence="2">
    <location>
        <begin position="1043"/>
        <end position="1091"/>
    </location>
</feature>
<keyword evidence="1" id="KW-0238">DNA-binding</keyword>
<name>A0AAN6G7I8_9BASI</name>
<evidence type="ECO:0000256" key="2">
    <source>
        <dbReference type="SAM" id="MobiDB-lite"/>
    </source>
</evidence>
<feature type="compositionally biased region" description="Low complexity" evidence="2">
    <location>
        <begin position="1052"/>
        <end position="1062"/>
    </location>
</feature>
<feature type="region of interest" description="Disordered" evidence="2">
    <location>
        <begin position="460"/>
        <end position="639"/>
    </location>
</feature>
<feature type="region of interest" description="Disordered" evidence="2">
    <location>
        <begin position="247"/>
        <end position="269"/>
    </location>
</feature>
<comment type="caution">
    <text evidence="4">The sequence shown here is derived from an EMBL/GenBank/DDBJ whole genome shotgun (WGS) entry which is preliminary data.</text>
</comment>
<dbReference type="Gene3D" id="1.10.10.10">
    <property type="entry name" value="Winged helix-like DNA-binding domain superfamily/Winged helix DNA-binding domain"/>
    <property type="match status" value="1"/>
</dbReference>
<dbReference type="PROSITE" id="PS51526">
    <property type="entry name" value="RFX_DBD"/>
    <property type="match status" value="1"/>
</dbReference>
<feature type="compositionally biased region" description="Polar residues" evidence="2">
    <location>
        <begin position="815"/>
        <end position="831"/>
    </location>
</feature>
<keyword evidence="5" id="KW-1185">Reference proteome</keyword>
<dbReference type="PANTHER" id="PTHR12619">
    <property type="entry name" value="RFX TRANSCRIPTION FACTOR FAMILY"/>
    <property type="match status" value="1"/>
</dbReference>
<feature type="domain" description="RFX-type winged-helix" evidence="3">
    <location>
        <begin position="697"/>
        <end position="772"/>
    </location>
</feature>
<feature type="compositionally biased region" description="Polar residues" evidence="2">
    <location>
        <begin position="295"/>
        <end position="329"/>
    </location>
</feature>
<feature type="compositionally biased region" description="Polar residues" evidence="2">
    <location>
        <begin position="545"/>
        <end position="557"/>
    </location>
</feature>
<feature type="compositionally biased region" description="Polar residues" evidence="2">
    <location>
        <begin position="204"/>
        <end position="230"/>
    </location>
</feature>
<dbReference type="Proteomes" id="UP001176521">
    <property type="component" value="Unassembled WGS sequence"/>
</dbReference>
<feature type="compositionally biased region" description="Low complexity" evidence="2">
    <location>
        <begin position="575"/>
        <end position="591"/>
    </location>
</feature>
<gene>
    <name evidence="4" type="ORF">OC842_006624</name>
</gene>
<feature type="compositionally biased region" description="Polar residues" evidence="2">
    <location>
        <begin position="386"/>
        <end position="398"/>
    </location>
</feature>
<proteinExistence type="predicted"/>
<evidence type="ECO:0000313" key="4">
    <source>
        <dbReference type="EMBL" id="KAK0521914.1"/>
    </source>
</evidence>
<dbReference type="EMBL" id="JAPDMQ010000629">
    <property type="protein sequence ID" value="KAK0521914.1"/>
    <property type="molecule type" value="Genomic_DNA"/>
</dbReference>
<accession>A0AAN6G7I8</accession>
<feature type="compositionally biased region" description="Acidic residues" evidence="2">
    <location>
        <begin position="373"/>
        <end position="385"/>
    </location>
</feature>
<dbReference type="GO" id="GO:0000978">
    <property type="term" value="F:RNA polymerase II cis-regulatory region sequence-specific DNA binding"/>
    <property type="evidence" value="ECO:0007669"/>
    <property type="project" value="TreeGrafter"/>
</dbReference>
<dbReference type="SUPFAM" id="SSF46785">
    <property type="entry name" value="Winged helix' DNA-binding domain"/>
    <property type="match status" value="1"/>
</dbReference>
<dbReference type="AlphaFoldDB" id="A0AAN6G7I8"/>
<dbReference type="InterPro" id="IPR003150">
    <property type="entry name" value="DNA-bd_RFX"/>
</dbReference>
<feature type="compositionally biased region" description="Low complexity" evidence="2">
    <location>
        <begin position="461"/>
        <end position="470"/>
    </location>
</feature>